<proteinExistence type="predicted"/>
<keyword evidence="2" id="KW-1185">Reference proteome</keyword>
<protein>
    <submittedName>
        <fullName evidence="1">Uncharacterized protein</fullName>
    </submittedName>
</protein>
<dbReference type="Proteomes" id="UP001341840">
    <property type="component" value="Unassembled WGS sequence"/>
</dbReference>
<name>A0ABU6WQA7_9FABA</name>
<accession>A0ABU6WQA7</accession>
<feature type="non-terminal residue" evidence="1">
    <location>
        <position position="185"/>
    </location>
</feature>
<sequence length="185" mass="20621">MQSEALWGHNVILENNRGYDGLPPNCHKEMGQINIDANLVDPKRVEAHGAHLVCDDNLGLRKLFRDEDEDEISNTSGSCPYPPGFGPCLDGAHVHKEVHLNSRCHGFGSRQGLSKNAEYRSSTSILVYEGAKEVRVLECELEEGEKIKHICEDGGITFEEEDDDVLLRMLINPSHNKGEDGEDRV</sequence>
<gene>
    <name evidence="1" type="ORF">PIB30_074049</name>
</gene>
<dbReference type="EMBL" id="JASCZI010182154">
    <property type="protein sequence ID" value="MED6187180.1"/>
    <property type="molecule type" value="Genomic_DNA"/>
</dbReference>
<organism evidence="1 2">
    <name type="scientific">Stylosanthes scabra</name>
    <dbReference type="NCBI Taxonomy" id="79078"/>
    <lineage>
        <taxon>Eukaryota</taxon>
        <taxon>Viridiplantae</taxon>
        <taxon>Streptophyta</taxon>
        <taxon>Embryophyta</taxon>
        <taxon>Tracheophyta</taxon>
        <taxon>Spermatophyta</taxon>
        <taxon>Magnoliopsida</taxon>
        <taxon>eudicotyledons</taxon>
        <taxon>Gunneridae</taxon>
        <taxon>Pentapetalae</taxon>
        <taxon>rosids</taxon>
        <taxon>fabids</taxon>
        <taxon>Fabales</taxon>
        <taxon>Fabaceae</taxon>
        <taxon>Papilionoideae</taxon>
        <taxon>50 kb inversion clade</taxon>
        <taxon>dalbergioids sensu lato</taxon>
        <taxon>Dalbergieae</taxon>
        <taxon>Pterocarpus clade</taxon>
        <taxon>Stylosanthes</taxon>
    </lineage>
</organism>
<evidence type="ECO:0000313" key="1">
    <source>
        <dbReference type="EMBL" id="MED6187180.1"/>
    </source>
</evidence>
<evidence type="ECO:0000313" key="2">
    <source>
        <dbReference type="Proteomes" id="UP001341840"/>
    </source>
</evidence>
<comment type="caution">
    <text evidence="1">The sequence shown here is derived from an EMBL/GenBank/DDBJ whole genome shotgun (WGS) entry which is preliminary data.</text>
</comment>
<reference evidence="1 2" key="1">
    <citation type="journal article" date="2023" name="Plants (Basel)">
        <title>Bridging the Gap: Combining Genomics and Transcriptomics Approaches to Understand Stylosanthes scabra, an Orphan Legume from the Brazilian Caatinga.</title>
        <authorList>
            <person name="Ferreira-Neto J.R.C."/>
            <person name="da Silva M.D."/>
            <person name="Binneck E."/>
            <person name="de Melo N.F."/>
            <person name="da Silva R.H."/>
            <person name="de Melo A.L.T.M."/>
            <person name="Pandolfi V."/>
            <person name="Bustamante F.O."/>
            <person name="Brasileiro-Vidal A.C."/>
            <person name="Benko-Iseppon A.M."/>
        </authorList>
    </citation>
    <scope>NUCLEOTIDE SEQUENCE [LARGE SCALE GENOMIC DNA]</scope>
    <source>
        <tissue evidence="1">Leaves</tissue>
    </source>
</reference>